<dbReference type="RefSeq" id="WP_086048070.1">
    <property type="nucleotide sequence ID" value="NZ_JAMXLT020000002.1"/>
</dbReference>
<feature type="compositionally biased region" description="Basic residues" evidence="1">
    <location>
        <begin position="24"/>
        <end position="34"/>
    </location>
</feature>
<proteinExistence type="predicted"/>
<comment type="caution">
    <text evidence="2">The sequence shown here is derived from an EMBL/GenBank/DDBJ whole genome shotgun (WGS) entry which is preliminary data.</text>
</comment>
<protein>
    <recommendedName>
        <fullName evidence="4">Quinol oxidase subunit 4</fullName>
    </recommendedName>
</protein>
<sequence>MKSIKIYLATGIFLLSLSSCVPPRRPHRPPHPRGAKPMPPGQAKKVFGTKSARPFAPGQRK</sequence>
<feature type="region of interest" description="Disordered" evidence="1">
    <location>
        <begin position="19"/>
        <end position="61"/>
    </location>
</feature>
<gene>
    <name evidence="2" type="ORF">NG800_001660</name>
</gene>
<name>A0ABU4JD68_9FLAO</name>
<accession>A0ABU4JD68</accession>
<organism evidence="2 3">
    <name type="scientific">Epilithonimonas ginsengisoli</name>
    <dbReference type="NCBI Taxonomy" id="1245592"/>
    <lineage>
        <taxon>Bacteria</taxon>
        <taxon>Pseudomonadati</taxon>
        <taxon>Bacteroidota</taxon>
        <taxon>Flavobacteriia</taxon>
        <taxon>Flavobacteriales</taxon>
        <taxon>Weeksellaceae</taxon>
        <taxon>Chryseobacterium group</taxon>
        <taxon>Epilithonimonas</taxon>
    </lineage>
</organism>
<evidence type="ECO:0000256" key="1">
    <source>
        <dbReference type="SAM" id="MobiDB-lite"/>
    </source>
</evidence>
<dbReference type="PROSITE" id="PS51257">
    <property type="entry name" value="PROKAR_LIPOPROTEIN"/>
    <property type="match status" value="1"/>
</dbReference>
<evidence type="ECO:0008006" key="4">
    <source>
        <dbReference type="Google" id="ProtNLM"/>
    </source>
</evidence>
<dbReference type="EMBL" id="JAMXLT020000002">
    <property type="protein sequence ID" value="MDW8547596.1"/>
    <property type="molecule type" value="Genomic_DNA"/>
</dbReference>
<dbReference type="Proteomes" id="UP001204439">
    <property type="component" value="Unassembled WGS sequence"/>
</dbReference>
<keyword evidence="3" id="KW-1185">Reference proteome</keyword>
<evidence type="ECO:0000313" key="3">
    <source>
        <dbReference type="Proteomes" id="UP001204439"/>
    </source>
</evidence>
<reference evidence="2 3" key="1">
    <citation type="submission" date="2023-11" db="EMBL/GenBank/DDBJ databases">
        <title>First isolation, identification, and characterization of non-pathogenic Epilithonimonas ginsengisoli isolated from diseased farmed rainbow trout (Oncorhynchus mykiss) in Chile.</title>
        <authorList>
            <person name="Miranda C.D."/>
            <person name="Irgang R."/>
            <person name="Concha C."/>
            <person name="Rojas R."/>
            <person name="Avendano R."/>
        </authorList>
    </citation>
    <scope>NUCLEOTIDE SEQUENCE [LARGE SCALE GENOMIC DNA]</scope>
    <source>
        <strain evidence="2 3">FP99</strain>
    </source>
</reference>
<evidence type="ECO:0000313" key="2">
    <source>
        <dbReference type="EMBL" id="MDW8547596.1"/>
    </source>
</evidence>